<evidence type="ECO:0000256" key="10">
    <source>
        <dbReference type="ARBA" id="ARBA00023136"/>
    </source>
</evidence>
<dbReference type="SMART" id="SM00304">
    <property type="entry name" value="HAMP"/>
    <property type="match status" value="1"/>
</dbReference>
<evidence type="ECO:0000256" key="9">
    <source>
        <dbReference type="ARBA" id="ARBA00023012"/>
    </source>
</evidence>
<dbReference type="RefSeq" id="WP_119670313.1">
    <property type="nucleotide sequence ID" value="NZ_QXED01000007.1"/>
</dbReference>
<evidence type="ECO:0000256" key="11">
    <source>
        <dbReference type="SAM" id="Phobius"/>
    </source>
</evidence>
<evidence type="ECO:0000259" key="13">
    <source>
        <dbReference type="PROSITE" id="PS50885"/>
    </source>
</evidence>
<keyword evidence="10 11" id="KW-0472">Membrane</keyword>
<comment type="subcellular location">
    <subcellularLocation>
        <location evidence="2">Membrane</location>
        <topology evidence="2">Multi-pass membrane protein</topology>
    </subcellularLocation>
</comment>
<dbReference type="Pfam" id="PF02518">
    <property type="entry name" value="HATPase_c"/>
    <property type="match status" value="1"/>
</dbReference>
<dbReference type="SMART" id="SM00388">
    <property type="entry name" value="HisKA"/>
    <property type="match status" value="1"/>
</dbReference>
<dbReference type="EC" id="2.7.13.3" evidence="3"/>
<dbReference type="PANTHER" id="PTHR45436:SF15">
    <property type="entry name" value="SENSOR HISTIDINE KINASE CUSS"/>
    <property type="match status" value="1"/>
</dbReference>
<dbReference type="SUPFAM" id="SSF47384">
    <property type="entry name" value="Homodimeric domain of signal transducing histidine kinase"/>
    <property type="match status" value="1"/>
</dbReference>
<evidence type="ECO:0000256" key="2">
    <source>
        <dbReference type="ARBA" id="ARBA00004141"/>
    </source>
</evidence>
<name>A0A418M2W7_9BACT</name>
<keyword evidence="4" id="KW-0597">Phosphoprotein</keyword>
<feature type="transmembrane region" description="Helical" evidence="11">
    <location>
        <begin position="151"/>
        <end position="174"/>
    </location>
</feature>
<dbReference type="InterPro" id="IPR036890">
    <property type="entry name" value="HATPase_C_sf"/>
</dbReference>
<comment type="catalytic activity">
    <reaction evidence="1">
        <text>ATP + protein L-histidine = ADP + protein N-phospho-L-histidine.</text>
        <dbReference type="EC" id="2.7.13.3"/>
    </reaction>
</comment>
<reference evidence="14 15" key="1">
    <citation type="submission" date="2018-08" db="EMBL/GenBank/DDBJ databases">
        <title>Fibrisoma montanum sp. nov., isolated from Danxia mountain soil.</title>
        <authorList>
            <person name="Huang Y."/>
        </authorList>
    </citation>
    <scope>NUCLEOTIDE SEQUENCE [LARGE SCALE GENOMIC DNA]</scope>
    <source>
        <strain evidence="14 15">HYT19</strain>
    </source>
</reference>
<keyword evidence="15" id="KW-1185">Reference proteome</keyword>
<dbReference type="GO" id="GO:0005886">
    <property type="term" value="C:plasma membrane"/>
    <property type="evidence" value="ECO:0007669"/>
    <property type="project" value="TreeGrafter"/>
</dbReference>
<dbReference type="Pfam" id="PF00672">
    <property type="entry name" value="HAMP"/>
    <property type="match status" value="1"/>
</dbReference>
<comment type="caution">
    <text evidence="14">The sequence shown here is derived from an EMBL/GenBank/DDBJ whole genome shotgun (WGS) entry which is preliminary data.</text>
</comment>
<dbReference type="PROSITE" id="PS50885">
    <property type="entry name" value="HAMP"/>
    <property type="match status" value="1"/>
</dbReference>
<dbReference type="GO" id="GO:0000155">
    <property type="term" value="F:phosphorelay sensor kinase activity"/>
    <property type="evidence" value="ECO:0007669"/>
    <property type="project" value="InterPro"/>
</dbReference>
<dbReference type="InterPro" id="IPR005467">
    <property type="entry name" value="His_kinase_dom"/>
</dbReference>
<keyword evidence="7 14" id="KW-0418">Kinase</keyword>
<evidence type="ECO:0000313" key="15">
    <source>
        <dbReference type="Proteomes" id="UP000283523"/>
    </source>
</evidence>
<dbReference type="EMBL" id="QXED01000007">
    <property type="protein sequence ID" value="RIV20028.1"/>
    <property type="molecule type" value="Genomic_DNA"/>
</dbReference>
<keyword evidence="9" id="KW-0902">Two-component regulatory system</keyword>
<dbReference type="SUPFAM" id="SSF55874">
    <property type="entry name" value="ATPase domain of HSP90 chaperone/DNA topoisomerase II/histidine kinase"/>
    <property type="match status" value="1"/>
</dbReference>
<feature type="domain" description="Histidine kinase" evidence="12">
    <location>
        <begin position="236"/>
        <end position="454"/>
    </location>
</feature>
<dbReference type="Gene3D" id="6.10.340.10">
    <property type="match status" value="1"/>
</dbReference>
<dbReference type="InterPro" id="IPR004358">
    <property type="entry name" value="Sig_transdc_His_kin-like_C"/>
</dbReference>
<feature type="domain" description="HAMP" evidence="13">
    <location>
        <begin position="175"/>
        <end position="228"/>
    </location>
</feature>
<dbReference type="CDD" id="cd00075">
    <property type="entry name" value="HATPase"/>
    <property type="match status" value="1"/>
</dbReference>
<proteinExistence type="predicted"/>
<evidence type="ECO:0000313" key="14">
    <source>
        <dbReference type="EMBL" id="RIV20028.1"/>
    </source>
</evidence>
<evidence type="ECO:0000256" key="7">
    <source>
        <dbReference type="ARBA" id="ARBA00022777"/>
    </source>
</evidence>
<keyword evidence="6 11" id="KW-0812">Transmembrane</keyword>
<organism evidence="14 15">
    <name type="scientific">Fibrisoma montanum</name>
    <dbReference type="NCBI Taxonomy" id="2305895"/>
    <lineage>
        <taxon>Bacteria</taxon>
        <taxon>Pseudomonadati</taxon>
        <taxon>Bacteroidota</taxon>
        <taxon>Cytophagia</taxon>
        <taxon>Cytophagales</taxon>
        <taxon>Spirosomataceae</taxon>
        <taxon>Fibrisoma</taxon>
    </lineage>
</organism>
<dbReference type="InterPro" id="IPR003660">
    <property type="entry name" value="HAMP_dom"/>
</dbReference>
<dbReference type="CDD" id="cd00082">
    <property type="entry name" value="HisKA"/>
    <property type="match status" value="1"/>
</dbReference>
<evidence type="ECO:0000256" key="4">
    <source>
        <dbReference type="ARBA" id="ARBA00022553"/>
    </source>
</evidence>
<dbReference type="PRINTS" id="PR00344">
    <property type="entry name" value="BCTRLSENSOR"/>
</dbReference>
<evidence type="ECO:0000256" key="5">
    <source>
        <dbReference type="ARBA" id="ARBA00022679"/>
    </source>
</evidence>
<keyword evidence="5" id="KW-0808">Transferase</keyword>
<evidence type="ECO:0000256" key="1">
    <source>
        <dbReference type="ARBA" id="ARBA00000085"/>
    </source>
</evidence>
<dbReference type="OrthoDB" id="913606at2"/>
<evidence type="ECO:0000256" key="3">
    <source>
        <dbReference type="ARBA" id="ARBA00012438"/>
    </source>
</evidence>
<dbReference type="InterPro" id="IPR003594">
    <property type="entry name" value="HATPase_dom"/>
</dbReference>
<dbReference type="Gene3D" id="1.10.287.130">
    <property type="match status" value="1"/>
</dbReference>
<protein>
    <recommendedName>
        <fullName evidence="3">histidine kinase</fullName>
        <ecNumber evidence="3">2.7.13.3</ecNumber>
    </recommendedName>
</protein>
<dbReference type="Gene3D" id="3.30.565.10">
    <property type="entry name" value="Histidine kinase-like ATPase, C-terminal domain"/>
    <property type="match status" value="1"/>
</dbReference>
<keyword evidence="8 11" id="KW-1133">Transmembrane helix</keyword>
<dbReference type="AlphaFoldDB" id="A0A418M2W7"/>
<evidence type="ECO:0000259" key="12">
    <source>
        <dbReference type="PROSITE" id="PS50109"/>
    </source>
</evidence>
<dbReference type="InterPro" id="IPR050428">
    <property type="entry name" value="TCS_sensor_his_kinase"/>
</dbReference>
<dbReference type="PROSITE" id="PS50109">
    <property type="entry name" value="HIS_KIN"/>
    <property type="match status" value="1"/>
</dbReference>
<gene>
    <name evidence="14" type="ORF">DYU11_24265</name>
</gene>
<dbReference type="InterPro" id="IPR003661">
    <property type="entry name" value="HisK_dim/P_dom"/>
</dbReference>
<accession>A0A418M2W7</accession>
<sequence length="457" mass="51277">MSIKQRITIGFGLLVATLLLLFSFFIYQTYESYRRSLMQTRLQRRALSAQAFFRNRNEFFQSSYLTLPEQHEVLYDAEHHRIYSSSGPDDYTPTPAQLDEAHRQEVYFTYVSPDWESPKEGVALSFMDQGKRYVAVVTAYDLSGRQTSRNLLFILGVGNVFSLVVIALAGFLFARRAMRPFDQLISQINSATVNDFSFRLNHASNRDEASYLAGSFNELLSQLQKLAQSQENFVAYASHEIRTPLTVVKGMLETSLAYDQTLPATQQSMTKALHRLEEAIELANALLRLAEVEGLKPSRLIDDLNVVDTILDTVTYFGEKYPEQQIDLQLTDEFTELSSTIRVVGNANLLRTALINIIDNACKYSAFQPVDVQVQYEPSWVIISVTDRGIGIPATQVTDVFLPMMRAGNVGNIHGFGLGLTLAKKIVDMHQGTLQLSSRPGDGTSVRLSLPALPLFA</sequence>
<dbReference type="SUPFAM" id="SSF158472">
    <property type="entry name" value="HAMP domain-like"/>
    <property type="match status" value="1"/>
</dbReference>
<evidence type="ECO:0000256" key="8">
    <source>
        <dbReference type="ARBA" id="ARBA00022989"/>
    </source>
</evidence>
<dbReference type="InterPro" id="IPR036097">
    <property type="entry name" value="HisK_dim/P_sf"/>
</dbReference>
<evidence type="ECO:0000256" key="6">
    <source>
        <dbReference type="ARBA" id="ARBA00022692"/>
    </source>
</evidence>
<dbReference type="Proteomes" id="UP000283523">
    <property type="component" value="Unassembled WGS sequence"/>
</dbReference>
<dbReference type="SMART" id="SM00387">
    <property type="entry name" value="HATPase_c"/>
    <property type="match status" value="1"/>
</dbReference>
<feature type="transmembrane region" description="Helical" evidence="11">
    <location>
        <begin position="7"/>
        <end position="27"/>
    </location>
</feature>
<dbReference type="Pfam" id="PF00512">
    <property type="entry name" value="HisKA"/>
    <property type="match status" value="1"/>
</dbReference>
<dbReference type="PANTHER" id="PTHR45436">
    <property type="entry name" value="SENSOR HISTIDINE KINASE YKOH"/>
    <property type="match status" value="1"/>
</dbReference>